<organism evidence="2 3">
    <name type="scientific">Candidatus Nealsonbacteria bacterium CG08_land_8_20_14_0_20_43_11</name>
    <dbReference type="NCBI Taxonomy" id="1974706"/>
    <lineage>
        <taxon>Bacteria</taxon>
        <taxon>Candidatus Nealsoniibacteriota</taxon>
    </lineage>
</organism>
<protein>
    <recommendedName>
        <fullName evidence="1">DUF362 domain-containing protein</fullName>
    </recommendedName>
</protein>
<dbReference type="AlphaFoldDB" id="A0A2M6T1P1"/>
<comment type="caution">
    <text evidence="2">The sequence shown here is derived from an EMBL/GenBank/DDBJ whole genome shotgun (WGS) entry which is preliminary data.</text>
</comment>
<dbReference type="Proteomes" id="UP000229390">
    <property type="component" value="Unassembled WGS sequence"/>
</dbReference>
<proteinExistence type="predicted"/>
<evidence type="ECO:0000259" key="1">
    <source>
        <dbReference type="Pfam" id="PF04015"/>
    </source>
</evidence>
<dbReference type="EMBL" id="PEYE01000005">
    <property type="protein sequence ID" value="PIS39085.1"/>
    <property type="molecule type" value="Genomic_DNA"/>
</dbReference>
<feature type="domain" description="DUF362" evidence="1">
    <location>
        <begin position="37"/>
        <end position="231"/>
    </location>
</feature>
<dbReference type="Pfam" id="PF04015">
    <property type="entry name" value="DUF362"/>
    <property type="match status" value="1"/>
</dbReference>
<gene>
    <name evidence="2" type="ORF">COT34_00220</name>
</gene>
<evidence type="ECO:0000313" key="3">
    <source>
        <dbReference type="Proteomes" id="UP000229390"/>
    </source>
</evidence>
<sequence>MASVSKVKVENDLKQAIAKAVEEIGGFGKFINKGEVVFLKPNFNTADPFPASTDRGFLKAVVELVYECGAKLVMIGESSTMTLNSRKVMEQLDIFSLEKAKLSPRIYPLEGGEWVKKEIPQGKYLESVHLPEILDRADKVIFLPCLKTHKYAQFTGSLKLAVGLMKPIERVSLHARNLQEKIAELNTIIKPDLIIMDGRKCFVNEGPSEGELTEPGLILASENRVAIDVEGIKIIQSFPGNSLKGIDPWELPQIKRAVELGLDV</sequence>
<evidence type="ECO:0000313" key="2">
    <source>
        <dbReference type="EMBL" id="PIS39085.1"/>
    </source>
</evidence>
<name>A0A2M6T1P1_9BACT</name>
<dbReference type="InterPro" id="IPR007160">
    <property type="entry name" value="DUF362"/>
</dbReference>
<accession>A0A2M6T1P1</accession>
<reference evidence="3" key="1">
    <citation type="submission" date="2017-09" db="EMBL/GenBank/DDBJ databases">
        <title>Depth-based differentiation of microbial function through sediment-hosted aquifers and enrichment of novel symbionts in the deep terrestrial subsurface.</title>
        <authorList>
            <person name="Probst A.J."/>
            <person name="Ladd B."/>
            <person name="Jarett J.K."/>
            <person name="Geller-Mcgrath D.E."/>
            <person name="Sieber C.M.K."/>
            <person name="Emerson J.B."/>
            <person name="Anantharaman K."/>
            <person name="Thomas B.C."/>
            <person name="Malmstrom R."/>
            <person name="Stieglmeier M."/>
            <person name="Klingl A."/>
            <person name="Woyke T."/>
            <person name="Ryan C.M."/>
            <person name="Banfield J.F."/>
        </authorList>
    </citation>
    <scope>NUCLEOTIDE SEQUENCE [LARGE SCALE GENOMIC DNA]</scope>
</reference>